<dbReference type="EMBL" id="AP014631">
    <property type="protein sequence ID" value="BAP39547.1"/>
    <property type="molecule type" value="Genomic_DNA"/>
</dbReference>
<name>A0A077L6F2_9BACT</name>
<sequence length="108" mass="12484">MEIKKDNIKKQKINICSSERQIILENGDIFYVLFEIDENGEHFIALTDKKSILFAKIDSKNEELVEVEDEAVIEILLDLLDEFLENVDIVDEKGNDLSKLLLVDQEES</sequence>
<dbReference type="RefSeq" id="WP_052461471.1">
    <property type="nucleotide sequence ID" value="NZ_AP014631.1"/>
</dbReference>
<accession>A0A077L6F2</accession>
<organism evidence="1 2">
    <name type="scientific">Metamycoplasma canadense</name>
    <dbReference type="NCBI Taxonomy" id="29554"/>
    <lineage>
        <taxon>Bacteria</taxon>
        <taxon>Bacillati</taxon>
        <taxon>Mycoplasmatota</taxon>
        <taxon>Mycoplasmoidales</taxon>
        <taxon>Metamycoplasmataceae</taxon>
        <taxon>Metamycoplasma</taxon>
    </lineage>
</organism>
<proteinExistence type="predicted"/>
<dbReference type="AlphaFoldDB" id="A0A077L6F2"/>
<dbReference type="KEGG" id="mcan:MCAN360_0367"/>
<reference evidence="2" key="1">
    <citation type="journal article" date="2014" name="Genome Announc.">
        <title>Complete Genome Sequence of Mycoplasma canadense Strain HAZ 360_1 from Bovine Mastitic Milk in Japan.</title>
        <authorList>
            <person name="Hata E."/>
        </authorList>
    </citation>
    <scope>NUCLEOTIDE SEQUENCE [LARGE SCALE GENOMIC DNA]</scope>
    <source>
        <strain evidence="2">HAZ360_1</strain>
    </source>
</reference>
<dbReference type="Proteomes" id="UP000031641">
    <property type="component" value="Chromosome"/>
</dbReference>
<evidence type="ECO:0008006" key="3">
    <source>
        <dbReference type="Google" id="ProtNLM"/>
    </source>
</evidence>
<keyword evidence="2" id="KW-1185">Reference proteome</keyword>
<evidence type="ECO:0000313" key="2">
    <source>
        <dbReference type="Proteomes" id="UP000031641"/>
    </source>
</evidence>
<evidence type="ECO:0000313" key="1">
    <source>
        <dbReference type="EMBL" id="BAP39547.1"/>
    </source>
</evidence>
<protein>
    <recommendedName>
        <fullName evidence="3">DUF1292 domain-containing protein</fullName>
    </recommendedName>
</protein>
<dbReference type="OrthoDB" id="398862at2"/>
<dbReference type="STRING" id="29554.MCAN360_0367"/>
<gene>
    <name evidence="1" type="ORF">MCAN360_0367</name>
</gene>
<dbReference type="HOGENOM" id="CLU_2260636_0_0_14"/>